<dbReference type="InterPro" id="IPR025384">
    <property type="entry name" value="DUF4298"/>
</dbReference>
<evidence type="ECO:0000313" key="1">
    <source>
        <dbReference type="EMBL" id="EHC03308.1"/>
    </source>
</evidence>
<accession>A0AA87F983</accession>
<name>A0AA87F983_STRSU</name>
<gene>
    <name evidence="1" type="ORF">SSUR61_0705</name>
</gene>
<comment type="caution">
    <text evidence="1">The sequence shown here is derived from an EMBL/GenBank/DDBJ whole genome shotgun (WGS) entry which is preliminary data.</text>
</comment>
<proteinExistence type="predicted"/>
<evidence type="ECO:0000313" key="2">
    <source>
        <dbReference type="Proteomes" id="UP000004014"/>
    </source>
</evidence>
<dbReference type="AlphaFoldDB" id="A0AA87F983"/>
<dbReference type="EMBL" id="AEYY01000021">
    <property type="protein sequence ID" value="EHC03308.1"/>
    <property type="molecule type" value="Genomic_DNA"/>
</dbReference>
<dbReference type="RefSeq" id="WP_002940684.1">
    <property type="nucleotide sequence ID" value="NZ_AEYY01000021.1"/>
</dbReference>
<dbReference type="Proteomes" id="UP000004014">
    <property type="component" value="Unassembled WGS sequence"/>
</dbReference>
<organism evidence="1 2">
    <name type="scientific">Streptococcus suis R61</name>
    <dbReference type="NCBI Taxonomy" id="996306"/>
    <lineage>
        <taxon>Bacteria</taxon>
        <taxon>Bacillati</taxon>
        <taxon>Bacillota</taxon>
        <taxon>Bacilli</taxon>
        <taxon>Lactobacillales</taxon>
        <taxon>Streptococcaceae</taxon>
        <taxon>Streptococcus</taxon>
    </lineage>
</organism>
<protein>
    <recommendedName>
        <fullName evidence="3">DUF4298 domain-containing protein</fullName>
    </recommendedName>
</protein>
<reference evidence="1 2" key="1">
    <citation type="submission" date="2011-03" db="EMBL/GenBank/DDBJ databases">
        <title>Deep-sequencing identification of multiple resistance mechanism for the high antibiotic-resistance strain Streptococcus suis R61.</title>
        <authorList>
            <person name="Hu P."/>
            <person name="Yang M."/>
            <person name="Jin M."/>
            <person name="Xiao J."/>
        </authorList>
    </citation>
    <scope>NUCLEOTIDE SEQUENCE [LARGE SCALE GENOMIC DNA]</scope>
    <source>
        <strain evidence="1 2">R61</strain>
    </source>
</reference>
<evidence type="ECO:0008006" key="3">
    <source>
        <dbReference type="Google" id="ProtNLM"/>
    </source>
</evidence>
<sequence>MKNIMEARKRVEEMEKIFNRQLELNQSLYDSMAQLNQEQSTYLQLLDYYQSQTYMEDLELSNKGYFNGIPCGVLSEDGVYNLLFGRTNLANQLRELADMLEQ</sequence>
<dbReference type="Pfam" id="PF14131">
    <property type="entry name" value="DUF4298"/>
    <property type="match status" value="1"/>
</dbReference>